<accession>A0AA48GN86</accession>
<protein>
    <submittedName>
        <fullName evidence="1">Uncharacterized protein</fullName>
    </submittedName>
</protein>
<evidence type="ECO:0000313" key="2">
    <source>
        <dbReference type="Proteomes" id="UP001238179"/>
    </source>
</evidence>
<keyword evidence="2" id="KW-1185">Reference proteome</keyword>
<gene>
    <name evidence="1" type="ORF">METEAL_18140</name>
</gene>
<reference evidence="2" key="1">
    <citation type="journal article" date="2023" name="Int. J. Syst. Evol. Microbiol.">
        <title>Mesoterricola silvestris gen. nov., sp. nov., Mesoterricola sediminis sp. nov., Geothrix oryzae sp. nov., Geothrix edaphica sp. nov., Geothrix rubra sp. nov., and Geothrix limicola sp. nov., six novel members of Acidobacteriota isolated from soils.</title>
        <authorList>
            <person name="Itoh H."/>
            <person name="Sugisawa Y."/>
            <person name="Mise K."/>
            <person name="Xu Z."/>
            <person name="Kuniyasu M."/>
            <person name="Ushijima N."/>
            <person name="Kawano K."/>
            <person name="Kobayashi E."/>
            <person name="Shiratori Y."/>
            <person name="Masuda Y."/>
            <person name="Senoo K."/>
        </authorList>
    </citation>
    <scope>NUCLEOTIDE SEQUENCE [LARGE SCALE GENOMIC DNA]</scope>
    <source>
        <strain evidence="2">W79</strain>
    </source>
</reference>
<sequence length="231" mass="25989">MTWPLPPHLPWPQFLRRLRHPAPPPGWLEAAADLEEVRRRPVLLRWIAQHPRLGAHLRGRLLPTLPWRALASIAQDAAAHPQARQHATERLLALWPGLTPGERRSLAMAAPRQLWPSIWKTRDPRVLEAFLQHPRLGVEALAAMVQPPLDPAQAEALQASRWLEVVPVAHQVLVALDRGLEIPGSGLVLGMASPWIKALPEEERLLAATRLVHPTLRRMVRAWAAPRLPED</sequence>
<evidence type="ECO:0000313" key="1">
    <source>
        <dbReference type="EMBL" id="BDU72640.1"/>
    </source>
</evidence>
<dbReference type="EMBL" id="AP027080">
    <property type="protein sequence ID" value="BDU72640.1"/>
    <property type="molecule type" value="Genomic_DNA"/>
</dbReference>
<name>A0AA48GN86_9BACT</name>
<dbReference type="RefSeq" id="WP_316415552.1">
    <property type="nucleotide sequence ID" value="NZ_AP027080.1"/>
</dbReference>
<proteinExistence type="predicted"/>
<dbReference type="Proteomes" id="UP001238179">
    <property type="component" value="Chromosome"/>
</dbReference>
<dbReference type="AlphaFoldDB" id="A0AA48GN86"/>
<dbReference type="KEGG" id="msil:METEAL_18140"/>
<organism evidence="1 2">
    <name type="scientific">Mesoterricola silvestris</name>
    <dbReference type="NCBI Taxonomy" id="2927979"/>
    <lineage>
        <taxon>Bacteria</taxon>
        <taxon>Pseudomonadati</taxon>
        <taxon>Acidobacteriota</taxon>
        <taxon>Holophagae</taxon>
        <taxon>Holophagales</taxon>
        <taxon>Holophagaceae</taxon>
        <taxon>Mesoterricola</taxon>
    </lineage>
</organism>